<evidence type="ECO:0000313" key="18">
    <source>
        <dbReference type="EMBL" id="TLX42567.1"/>
    </source>
</evidence>
<evidence type="ECO:0000256" key="13">
    <source>
        <dbReference type="ARBA" id="ARBA00032850"/>
    </source>
</evidence>
<evidence type="ECO:0000256" key="2">
    <source>
        <dbReference type="ARBA" id="ARBA00004418"/>
    </source>
</evidence>
<dbReference type="InterPro" id="IPR036034">
    <property type="entry name" value="PDZ_sf"/>
</dbReference>
<dbReference type="SUPFAM" id="SSF50156">
    <property type="entry name" value="PDZ domain-like"/>
    <property type="match status" value="2"/>
</dbReference>
<dbReference type="FunFam" id="2.40.10.120:FF:000007">
    <property type="entry name" value="Periplasmic serine endoprotease DegP-like"/>
    <property type="match status" value="1"/>
</dbReference>
<evidence type="ECO:0000256" key="8">
    <source>
        <dbReference type="ARBA" id="ARBA00022737"/>
    </source>
</evidence>
<sequence length="538" mass="55136">MRPPMTRSPMTRSDNTPSVTKRHRKALLAGVVGLALAGVVAGQFVPPLNGPVAAQITTSQPAGTFSFADIVEKVSPAVVSVKVKKDAGNEQMAMGGDLGGNVPPQIEQFLKRFGFGDGQGPMGPGGPGMGPRGGHGPKGEFRGERPVVGQGSGFIISADGYVVTNNHVVDGADEVDVTTTDGKEYVAKVIGTDPRTDVALLKIENANNLPWVKLADGAPRVGDWVIAVGNPFGLGGTVTAGIVSARGRDIGSGPYDDFIQIDAPINRGNSGGPTFSLNGEVIGMNTAIVSPSGGNVGIAFAIPSETVKTVVAQLRDKGSVARGYIGVQIQPVTEDLASGLGIKDAEGALVAQVQPNTPGAKAGLKAGDVIVKVNEDAIKDARDLTRKVGLMKPGTEIKLSLIRETKPMTLSLTLDQLPTEQQMAARSGAPQSEDDATGGNKDLPRLGLQLAPSKSVQGAGGEGVVVTGVDPNGAAAQRGFKTGDVILKVGDKAVSTPKDVRDGLAAAKAENRKAVLIQVKSGEGVRFVAITLDAKAKG</sequence>
<dbReference type="Proteomes" id="UP000305131">
    <property type="component" value="Unassembled WGS sequence"/>
</dbReference>
<evidence type="ECO:0000256" key="16">
    <source>
        <dbReference type="SAM" id="MobiDB-lite"/>
    </source>
</evidence>
<dbReference type="SMART" id="SM00228">
    <property type="entry name" value="PDZ"/>
    <property type="match status" value="2"/>
</dbReference>
<feature type="active site" description="Charge relay system" evidence="14">
    <location>
        <position position="167"/>
    </location>
</feature>
<evidence type="ECO:0000256" key="6">
    <source>
        <dbReference type="ARBA" id="ARBA00022670"/>
    </source>
</evidence>
<organism evidence="18 19">
    <name type="scientific">Xanthobacter autotrophicus</name>
    <dbReference type="NCBI Taxonomy" id="280"/>
    <lineage>
        <taxon>Bacteria</taxon>
        <taxon>Pseudomonadati</taxon>
        <taxon>Pseudomonadota</taxon>
        <taxon>Alphaproteobacteria</taxon>
        <taxon>Hyphomicrobiales</taxon>
        <taxon>Xanthobacteraceae</taxon>
        <taxon>Xanthobacter</taxon>
    </lineage>
</organism>
<keyword evidence="8" id="KW-0677">Repeat</keyword>
<keyword evidence="11" id="KW-0720">Serine protease</keyword>
<evidence type="ECO:0000256" key="10">
    <source>
        <dbReference type="ARBA" id="ARBA00022801"/>
    </source>
</evidence>
<dbReference type="InterPro" id="IPR001940">
    <property type="entry name" value="Peptidase_S1C"/>
</dbReference>
<comment type="catalytic activity">
    <reaction evidence="1">
        <text>Acts on substrates that are at least partially unfolded. The cleavage site P1 residue is normally between a pair of hydrophobic residues, such as Val-|-Val.</text>
        <dbReference type="EC" id="3.4.21.107"/>
    </reaction>
</comment>
<dbReference type="EC" id="3.4.21.107" evidence="4"/>
<feature type="domain" description="PDZ" evidence="17">
    <location>
        <begin position="446"/>
        <end position="495"/>
    </location>
</feature>
<accession>A0A6C1KG81</accession>
<comment type="caution">
    <text evidence="18">The sequence shown here is derived from an EMBL/GenBank/DDBJ whole genome shotgun (WGS) entry which is preliminary data.</text>
</comment>
<dbReference type="PANTHER" id="PTHR22939:SF130">
    <property type="entry name" value="PERIPLASMIC SERINE ENDOPROTEASE DEGP-LIKE-RELATED"/>
    <property type="match status" value="1"/>
</dbReference>
<dbReference type="Gene3D" id="2.40.10.120">
    <property type="match status" value="1"/>
</dbReference>
<comment type="similarity">
    <text evidence="3">Belongs to the peptidase S1C family.</text>
</comment>
<feature type="binding site" evidence="15">
    <location>
        <position position="197"/>
    </location>
    <ligand>
        <name>substrate</name>
    </ligand>
</feature>
<feature type="binding site" evidence="15">
    <location>
        <position position="167"/>
    </location>
    <ligand>
        <name>substrate</name>
    </ligand>
</feature>
<feature type="active site" description="Charge relay system" evidence="14">
    <location>
        <position position="197"/>
    </location>
</feature>
<dbReference type="InterPro" id="IPR011782">
    <property type="entry name" value="Pept_S1C_Do"/>
</dbReference>
<keyword evidence="10" id="KW-0378">Hydrolase</keyword>
<dbReference type="PRINTS" id="PR00834">
    <property type="entry name" value="PROTEASES2C"/>
</dbReference>
<evidence type="ECO:0000256" key="15">
    <source>
        <dbReference type="PIRSR" id="PIRSR611782-2"/>
    </source>
</evidence>
<dbReference type="PANTHER" id="PTHR22939">
    <property type="entry name" value="SERINE PROTEASE FAMILY S1C HTRA-RELATED"/>
    <property type="match status" value="1"/>
</dbReference>
<dbReference type="Gene3D" id="2.30.42.10">
    <property type="match status" value="2"/>
</dbReference>
<feature type="region of interest" description="Disordered" evidence="16">
    <location>
        <begin position="421"/>
        <end position="445"/>
    </location>
</feature>
<feature type="compositionally biased region" description="Polar residues" evidence="16">
    <location>
        <begin position="8"/>
        <end position="19"/>
    </location>
</feature>
<dbReference type="CDD" id="cd10839">
    <property type="entry name" value="cpPDZ1_DegP-like"/>
    <property type="match status" value="1"/>
</dbReference>
<keyword evidence="9" id="KW-0574">Periplasm</keyword>
<evidence type="ECO:0000256" key="1">
    <source>
        <dbReference type="ARBA" id="ARBA00001772"/>
    </source>
</evidence>
<feature type="region of interest" description="Disordered" evidence="16">
    <location>
        <begin position="120"/>
        <end position="139"/>
    </location>
</feature>
<evidence type="ECO:0000313" key="19">
    <source>
        <dbReference type="Proteomes" id="UP000305131"/>
    </source>
</evidence>
<dbReference type="AlphaFoldDB" id="A0A6C1KG81"/>
<dbReference type="InterPro" id="IPR009003">
    <property type="entry name" value="Peptidase_S1_PA"/>
</dbReference>
<keyword evidence="6" id="KW-0645">Protease</keyword>
<evidence type="ECO:0000256" key="11">
    <source>
        <dbReference type="ARBA" id="ARBA00022825"/>
    </source>
</evidence>
<keyword evidence="7" id="KW-0732">Signal</keyword>
<feature type="compositionally biased region" description="Gly residues" evidence="16">
    <location>
        <begin position="120"/>
        <end position="136"/>
    </location>
</feature>
<dbReference type="EMBL" id="VAUP01000028">
    <property type="protein sequence ID" value="TLX42567.1"/>
    <property type="molecule type" value="Genomic_DNA"/>
</dbReference>
<evidence type="ECO:0000256" key="9">
    <source>
        <dbReference type="ARBA" id="ARBA00022764"/>
    </source>
</evidence>
<evidence type="ECO:0000259" key="17">
    <source>
        <dbReference type="PROSITE" id="PS50106"/>
    </source>
</evidence>
<dbReference type="InterPro" id="IPR001478">
    <property type="entry name" value="PDZ"/>
</dbReference>
<keyword evidence="12" id="KW-0346">Stress response</keyword>
<dbReference type="NCBIfam" id="TIGR02037">
    <property type="entry name" value="degP_htrA_DO"/>
    <property type="match status" value="1"/>
</dbReference>
<dbReference type="GO" id="GO:0042597">
    <property type="term" value="C:periplasmic space"/>
    <property type="evidence" value="ECO:0007669"/>
    <property type="project" value="UniProtKB-SubCell"/>
</dbReference>
<evidence type="ECO:0000256" key="7">
    <source>
        <dbReference type="ARBA" id="ARBA00022729"/>
    </source>
</evidence>
<feature type="domain" description="PDZ" evidence="17">
    <location>
        <begin position="326"/>
        <end position="405"/>
    </location>
</feature>
<protein>
    <recommendedName>
        <fullName evidence="5">Probable periplasmic serine endoprotease DegP-like</fullName>
        <ecNumber evidence="4">3.4.21.107</ecNumber>
    </recommendedName>
    <alternativeName>
        <fullName evidence="13">Protease Do</fullName>
    </alternativeName>
</protein>
<gene>
    <name evidence="18" type="ORF">FBQ73_13075</name>
</gene>
<evidence type="ECO:0000256" key="4">
    <source>
        <dbReference type="ARBA" id="ARBA00013035"/>
    </source>
</evidence>
<dbReference type="OrthoDB" id="7358927at2"/>
<reference evidence="18 19" key="1">
    <citation type="submission" date="2019-05" db="EMBL/GenBank/DDBJ databases">
        <authorList>
            <person name="Zhou X."/>
        </authorList>
    </citation>
    <scope>NUCLEOTIDE SEQUENCE [LARGE SCALE GENOMIC DNA]</scope>
    <source>
        <strain evidence="18 19">DSM 432</strain>
    </source>
</reference>
<comment type="subcellular location">
    <subcellularLocation>
        <location evidence="2">Periplasm</location>
    </subcellularLocation>
</comment>
<dbReference type="PROSITE" id="PS50106">
    <property type="entry name" value="PDZ"/>
    <property type="match status" value="2"/>
</dbReference>
<feature type="region of interest" description="Disordered" evidence="16">
    <location>
        <begin position="1"/>
        <end position="20"/>
    </location>
</feature>
<dbReference type="SUPFAM" id="SSF50494">
    <property type="entry name" value="Trypsin-like serine proteases"/>
    <property type="match status" value="1"/>
</dbReference>
<feature type="binding site" evidence="15">
    <location>
        <begin position="268"/>
        <end position="270"/>
    </location>
    <ligand>
        <name>substrate</name>
    </ligand>
</feature>
<evidence type="ECO:0000256" key="14">
    <source>
        <dbReference type="PIRSR" id="PIRSR611782-1"/>
    </source>
</evidence>
<proteinExistence type="inferred from homology"/>
<name>A0A6C1KG81_XANAU</name>
<evidence type="ECO:0000256" key="3">
    <source>
        <dbReference type="ARBA" id="ARBA00010541"/>
    </source>
</evidence>
<dbReference type="GO" id="GO:0004252">
    <property type="term" value="F:serine-type endopeptidase activity"/>
    <property type="evidence" value="ECO:0007669"/>
    <property type="project" value="InterPro"/>
</dbReference>
<dbReference type="Pfam" id="PF13365">
    <property type="entry name" value="Trypsin_2"/>
    <property type="match status" value="1"/>
</dbReference>
<evidence type="ECO:0000256" key="5">
    <source>
        <dbReference type="ARBA" id="ARBA00013958"/>
    </source>
</evidence>
<evidence type="ECO:0000256" key="12">
    <source>
        <dbReference type="ARBA" id="ARBA00023016"/>
    </source>
</evidence>
<feature type="active site" description="Charge relay system" evidence="14">
    <location>
        <position position="270"/>
    </location>
</feature>
<dbReference type="Pfam" id="PF13180">
    <property type="entry name" value="PDZ_2"/>
    <property type="match status" value="2"/>
</dbReference>
<dbReference type="GO" id="GO:0006508">
    <property type="term" value="P:proteolysis"/>
    <property type="evidence" value="ECO:0007669"/>
    <property type="project" value="UniProtKB-KW"/>
</dbReference>